<keyword evidence="11" id="KW-1185">Reference proteome</keyword>
<dbReference type="PANTHER" id="PTHR15414:SF0">
    <property type="entry name" value="ENDOPLASMIC RETICULUM LECTIN 1"/>
    <property type="match status" value="1"/>
</dbReference>
<dbReference type="GO" id="GO:0030968">
    <property type="term" value="P:endoplasmic reticulum unfolded protein response"/>
    <property type="evidence" value="ECO:0007669"/>
    <property type="project" value="UniProtKB-UniRule"/>
</dbReference>
<dbReference type="Pfam" id="PF17880">
    <property type="entry name" value="Yos9_DD"/>
    <property type="match status" value="1"/>
</dbReference>
<accession>A0A4C2E2X5</accession>
<reference evidence="10 11" key="1">
    <citation type="submission" date="2019-01" db="EMBL/GenBank/DDBJ databases">
        <title>Draft Genome Sequencing of Zygosaccharomyces mellis Ca-7.</title>
        <authorList>
            <person name="Shiwa Y."/>
            <person name="Kanesaki Y."/>
            <person name="Ishige T."/>
            <person name="Mura K."/>
            <person name="Hori T."/>
            <person name="Tamura T."/>
        </authorList>
    </citation>
    <scope>NUCLEOTIDE SEQUENCE [LARGE SCALE GENOMIC DNA]</scope>
    <source>
        <strain evidence="10 11">Ca-7</strain>
    </source>
</reference>
<dbReference type="InterPro" id="IPR041039">
    <property type="entry name" value="Yos9_DD"/>
</dbReference>
<dbReference type="CDD" id="cd11745">
    <property type="entry name" value="Yos9_DD"/>
    <property type="match status" value="1"/>
</dbReference>
<sequence length="582" mass="65389">METSRYKSSRSPPMWLKSWLLNLCIGLSITFGLLTPLEDPSASDKYSISYVTPEYWQIAVKNNESALSEGNILEFGDGLSCYVRQQGSNNTSSAKKQRDELEFDKLLENNLQKGVDIILEDVKECIVFMSGYWTYNYCPEIGLSQFHGNPKTTELYYMLGRSKKSSRDREFQLLYNNFDYYISEIVESGDICDITGNPRVVEIQYVCGAAADSATIQWIKEIRTCYYEVQMVLPKLCELEVLSSNEEKKSSNPVLCVDKKSSGGIVDLLGKYEPIFAGSDFYLLVPRIGSTVDRRKVLLYSGKHKVKDGFIESNANLYDNIGSAFSRMLYQQLLIPPDESDYKPGDEISWISDVVDLHGNYLTRLQFNLSSNSVADISLSSLIEFPESGNLLYHKQGTPKDVSGSKAKNSASGFQANKIKAPKGPDKDIKLLVMDGSDGVPQFLDVSEAEDLFGDMLSPEQLETVLREQGSLGEHETLEDVLKAVDEIDEHIFVSPLDEFGRTGTTDVHMQEPEIESSEGSEDIESDDSQVQYGTELYDEQEHLVPTTSPSKDSRSQDREGQDKEELQNEPDGLKNHLHDEL</sequence>
<dbReference type="GO" id="GO:0005789">
    <property type="term" value="C:endoplasmic reticulum membrane"/>
    <property type="evidence" value="ECO:0007669"/>
    <property type="project" value="UniProtKB-SubCell"/>
</dbReference>
<dbReference type="EMBL" id="BIMX01000005">
    <property type="protein sequence ID" value="GCE98554.1"/>
    <property type="molecule type" value="Genomic_DNA"/>
</dbReference>
<evidence type="ECO:0000256" key="2">
    <source>
        <dbReference type="ARBA" id="ARBA00009918"/>
    </source>
</evidence>
<comment type="similarity">
    <text evidence="2 7">Belongs to the OS-9 family.</text>
</comment>
<evidence type="ECO:0000256" key="5">
    <source>
        <dbReference type="ARBA" id="ARBA00022824"/>
    </source>
</evidence>
<gene>
    <name evidence="10" type="primary">YOS9</name>
    <name evidence="10" type="ORF">ZYGM_004262</name>
</gene>
<dbReference type="Gene3D" id="2.70.130.10">
    <property type="entry name" value="Mannose-6-phosphate receptor binding domain"/>
    <property type="match status" value="1"/>
</dbReference>
<dbReference type="PANTHER" id="PTHR15414">
    <property type="entry name" value="OS-9-RELATED"/>
    <property type="match status" value="1"/>
</dbReference>
<evidence type="ECO:0000259" key="9">
    <source>
        <dbReference type="PROSITE" id="PS51914"/>
    </source>
</evidence>
<name>A0A4C2E2X5_9SACH</name>
<dbReference type="InterPro" id="IPR012913">
    <property type="entry name" value="OS9-like_dom"/>
</dbReference>
<keyword evidence="3" id="KW-0732">Signal</keyword>
<evidence type="ECO:0000256" key="8">
    <source>
        <dbReference type="SAM" id="MobiDB-lite"/>
    </source>
</evidence>
<evidence type="ECO:0000256" key="3">
    <source>
        <dbReference type="ARBA" id="ARBA00022729"/>
    </source>
</evidence>
<keyword evidence="4 7" id="KW-0430">Lectin</keyword>
<feature type="compositionally biased region" description="Basic and acidic residues" evidence="8">
    <location>
        <begin position="552"/>
        <end position="582"/>
    </location>
</feature>
<comment type="function">
    <text evidence="7">Lectin involved in the quality control of the secretory pathway. As a member of the endoplasmic reticulum-associated degradation lumenal (ERAD-L) surveillance system, targets misfolded endoplasmic reticulum lumenal glycoproteins for degradation.</text>
</comment>
<dbReference type="OrthoDB" id="448954at2759"/>
<feature type="domain" description="MRH" evidence="9">
    <location>
        <begin position="123"/>
        <end position="239"/>
    </location>
</feature>
<dbReference type="InterPro" id="IPR045149">
    <property type="entry name" value="OS-9-like"/>
</dbReference>
<dbReference type="PROSITE" id="PS51914">
    <property type="entry name" value="MRH"/>
    <property type="match status" value="1"/>
</dbReference>
<keyword evidence="6" id="KW-1015">Disulfide bond</keyword>
<dbReference type="AlphaFoldDB" id="A0A4C2E2X5"/>
<organism evidence="10 11">
    <name type="scientific">Zygosaccharomyces mellis</name>
    <dbReference type="NCBI Taxonomy" id="42258"/>
    <lineage>
        <taxon>Eukaryota</taxon>
        <taxon>Fungi</taxon>
        <taxon>Dikarya</taxon>
        <taxon>Ascomycota</taxon>
        <taxon>Saccharomycotina</taxon>
        <taxon>Saccharomycetes</taxon>
        <taxon>Saccharomycetales</taxon>
        <taxon>Saccharomycetaceae</taxon>
        <taxon>Zygosaccharomyces</taxon>
    </lineage>
</organism>
<proteinExistence type="inferred from homology"/>
<comment type="caution">
    <text evidence="10">The sequence shown here is derived from an EMBL/GenBank/DDBJ whole genome shotgun (WGS) entry which is preliminary data.</text>
</comment>
<comment type="subcellular location">
    <subcellularLocation>
        <location evidence="1 7">Endoplasmic reticulum membrane</location>
        <topology evidence="1 7">Peripheral membrane protein</topology>
        <orientation evidence="1 7">Lumenal side</orientation>
    </subcellularLocation>
</comment>
<dbReference type="InterPro" id="IPR009011">
    <property type="entry name" value="Man6P_isomerase_rcpt-bd_dom_sf"/>
</dbReference>
<dbReference type="Pfam" id="PF07915">
    <property type="entry name" value="PRKCSH"/>
    <property type="match status" value="1"/>
</dbReference>
<dbReference type="Gene3D" id="3.10.310.60">
    <property type="match status" value="1"/>
</dbReference>
<keyword evidence="7" id="KW-0472">Membrane</keyword>
<dbReference type="GO" id="GO:0030246">
    <property type="term" value="F:carbohydrate binding"/>
    <property type="evidence" value="ECO:0007669"/>
    <property type="project" value="UniProtKB-UniRule"/>
</dbReference>
<dbReference type="InterPro" id="IPR044865">
    <property type="entry name" value="MRH_dom"/>
</dbReference>
<dbReference type="Proteomes" id="UP000301737">
    <property type="component" value="Unassembled WGS sequence"/>
</dbReference>
<evidence type="ECO:0000256" key="7">
    <source>
        <dbReference type="RuleBase" id="RU369099"/>
    </source>
</evidence>
<evidence type="ECO:0000313" key="10">
    <source>
        <dbReference type="EMBL" id="GCE98554.1"/>
    </source>
</evidence>
<evidence type="ECO:0000256" key="4">
    <source>
        <dbReference type="ARBA" id="ARBA00022734"/>
    </source>
</evidence>
<dbReference type="GO" id="GO:0005788">
    <property type="term" value="C:endoplasmic reticulum lumen"/>
    <property type="evidence" value="ECO:0007669"/>
    <property type="project" value="UniProtKB-UniRule"/>
</dbReference>
<evidence type="ECO:0000256" key="6">
    <source>
        <dbReference type="ARBA" id="ARBA00023157"/>
    </source>
</evidence>
<feature type="region of interest" description="Disordered" evidence="8">
    <location>
        <begin position="499"/>
        <end position="582"/>
    </location>
</feature>
<dbReference type="GO" id="GO:0030970">
    <property type="term" value="P:retrograde protein transport, ER to cytosol"/>
    <property type="evidence" value="ECO:0007669"/>
    <property type="project" value="TreeGrafter"/>
</dbReference>
<protein>
    <recommendedName>
        <fullName evidence="7">Endoplasmic reticulum lectin</fullName>
    </recommendedName>
    <alternativeName>
        <fullName evidence="7">Protein OS-9 homolog</fullName>
    </alternativeName>
</protein>
<evidence type="ECO:0000256" key="1">
    <source>
        <dbReference type="ARBA" id="ARBA00004367"/>
    </source>
</evidence>
<evidence type="ECO:0000313" key="11">
    <source>
        <dbReference type="Proteomes" id="UP000301737"/>
    </source>
</evidence>
<feature type="compositionally biased region" description="Acidic residues" evidence="8">
    <location>
        <begin position="513"/>
        <end position="528"/>
    </location>
</feature>
<keyword evidence="5 7" id="KW-0256">Endoplasmic reticulum</keyword>